<protein>
    <submittedName>
        <fullName evidence="2">Uncharacterized protein</fullName>
    </submittedName>
</protein>
<keyword evidence="1" id="KW-0472">Membrane</keyword>
<dbReference type="EMBL" id="FZTC01000013">
    <property type="protein sequence ID" value="SNU33504.1"/>
    <property type="molecule type" value="Genomic_DNA"/>
</dbReference>
<evidence type="ECO:0000313" key="2">
    <source>
        <dbReference type="EMBL" id="SNU33504.1"/>
    </source>
</evidence>
<evidence type="ECO:0000313" key="3">
    <source>
        <dbReference type="Proteomes" id="UP000220639"/>
    </source>
</evidence>
<evidence type="ECO:0000256" key="1">
    <source>
        <dbReference type="SAM" id="Phobius"/>
    </source>
</evidence>
<sequence length="41" mass="5056">MQKDILYLLLMSINVIVFMQVILLIELYLKFNFQINWYFLA</sequence>
<organism evidence="2 3">
    <name type="scientific">Klebsiella grimontii</name>
    <dbReference type="NCBI Taxonomy" id="2058152"/>
    <lineage>
        <taxon>Bacteria</taxon>
        <taxon>Pseudomonadati</taxon>
        <taxon>Pseudomonadota</taxon>
        <taxon>Gammaproteobacteria</taxon>
        <taxon>Enterobacterales</taxon>
        <taxon>Enterobacteriaceae</taxon>
        <taxon>Klebsiella/Raoultella group</taxon>
        <taxon>Klebsiella</taxon>
    </lineage>
</organism>
<feature type="transmembrane region" description="Helical" evidence="1">
    <location>
        <begin position="6"/>
        <end position="29"/>
    </location>
</feature>
<dbReference type="Proteomes" id="UP000220639">
    <property type="component" value="Unassembled WGS sequence"/>
</dbReference>
<gene>
    <name evidence="2" type="ORF">KOSB73_200022</name>
</gene>
<dbReference type="AlphaFoldDB" id="A0A285AXU9"/>
<proteinExistence type="predicted"/>
<reference evidence="3" key="1">
    <citation type="submission" date="2017-08" db="EMBL/GenBank/DDBJ databases">
        <authorList>
            <person name="Brisse S."/>
        </authorList>
    </citation>
    <scope>NUCLEOTIDE SEQUENCE [LARGE SCALE GENOMIC DNA]</scope>
    <source>
        <strain evidence="3">06D021</strain>
    </source>
</reference>
<keyword evidence="1" id="KW-1133">Transmembrane helix</keyword>
<keyword evidence="1" id="KW-0812">Transmembrane</keyword>
<accession>A0A285AXU9</accession>
<name>A0A285AXU9_9ENTR</name>